<name>A0ABD2UVQ1_9SOLN</name>
<evidence type="ECO:0000313" key="2">
    <source>
        <dbReference type="EMBL" id="KAL3372943.1"/>
    </source>
</evidence>
<feature type="compositionally biased region" description="Pro residues" evidence="1">
    <location>
        <begin position="72"/>
        <end position="94"/>
    </location>
</feature>
<dbReference type="PANTHER" id="PTHR32108:SF10">
    <property type="entry name" value="G-PATCH DOMAIN-CONTAINING PROTEIN"/>
    <property type="match status" value="1"/>
</dbReference>
<dbReference type="EMBL" id="JBJKTR010000003">
    <property type="protein sequence ID" value="KAL3372943.1"/>
    <property type="molecule type" value="Genomic_DNA"/>
</dbReference>
<proteinExistence type="predicted"/>
<evidence type="ECO:0000313" key="3">
    <source>
        <dbReference type="Proteomes" id="UP001627284"/>
    </source>
</evidence>
<organism evidence="2 3">
    <name type="scientific">Solanum stoloniferum</name>
    <dbReference type="NCBI Taxonomy" id="62892"/>
    <lineage>
        <taxon>Eukaryota</taxon>
        <taxon>Viridiplantae</taxon>
        <taxon>Streptophyta</taxon>
        <taxon>Embryophyta</taxon>
        <taxon>Tracheophyta</taxon>
        <taxon>Spermatophyta</taxon>
        <taxon>Magnoliopsida</taxon>
        <taxon>eudicotyledons</taxon>
        <taxon>Gunneridae</taxon>
        <taxon>Pentapetalae</taxon>
        <taxon>asterids</taxon>
        <taxon>lamiids</taxon>
        <taxon>Solanales</taxon>
        <taxon>Solanaceae</taxon>
        <taxon>Solanoideae</taxon>
        <taxon>Solaneae</taxon>
        <taxon>Solanum</taxon>
    </lineage>
</organism>
<keyword evidence="3" id="KW-1185">Reference proteome</keyword>
<dbReference type="PANTHER" id="PTHR32108">
    <property type="entry name" value="DNA-DIRECTED RNA POLYMERASE SUBUNIT ALPHA"/>
    <property type="match status" value="1"/>
</dbReference>
<dbReference type="Proteomes" id="UP001627284">
    <property type="component" value="Unassembled WGS sequence"/>
</dbReference>
<reference evidence="2 3" key="1">
    <citation type="submission" date="2024-05" db="EMBL/GenBank/DDBJ databases">
        <title>De novo assembly of an allotetraploid wild potato.</title>
        <authorList>
            <person name="Hosaka A.J."/>
        </authorList>
    </citation>
    <scope>NUCLEOTIDE SEQUENCE [LARGE SCALE GENOMIC DNA]</scope>
    <source>
        <tissue evidence="2">Young leaves</tissue>
    </source>
</reference>
<comment type="caution">
    <text evidence="2">The sequence shown here is derived from an EMBL/GenBank/DDBJ whole genome shotgun (WGS) entry which is preliminary data.</text>
</comment>
<accession>A0ABD2UVQ1</accession>
<protein>
    <submittedName>
        <fullName evidence="2">Uncharacterized protein</fullName>
    </submittedName>
</protein>
<feature type="region of interest" description="Disordered" evidence="1">
    <location>
        <begin position="65"/>
        <end position="94"/>
    </location>
</feature>
<gene>
    <name evidence="2" type="ORF">AABB24_005131</name>
</gene>
<sequence>MMLVAEKSFTEIIKLGERIEEGIKNGTIINLEALQATNKALQSGGMAENRKKTGSFMMAQETRTPYKYQSTTPPPSPYPSSPYPQTPYPSAPPPISPNPMPLYYQNAPPQYQQVSYPVYNAQPLYFQTPPPTQTPNYRNRPPYERRPAKNYTPLAEPIAQLYERLKEAGYVTPVPALPVDVRAKWYDSNKVCAYHSGMKGHTTEVCRALKDKVQMLIDTKAIQLKDPAPNVANNPLPNHQVNMVEVDDTSDWEKSIWVFEPEESITVTAQTPMEVQRRAPFEVEVAMPKPPFTIYKALSPVQYDTYVVPWDYRKAKTKVEEADTAAGVTRSGRIYTSENLVQGSSSKSKAPIVELENQGIWKKVQAK</sequence>
<evidence type="ECO:0000256" key="1">
    <source>
        <dbReference type="SAM" id="MobiDB-lite"/>
    </source>
</evidence>
<dbReference type="AlphaFoldDB" id="A0ABD2UVQ1"/>
<feature type="region of interest" description="Disordered" evidence="1">
    <location>
        <begin position="127"/>
        <end position="149"/>
    </location>
</feature>
<dbReference type="EMBL" id="JBJKTR010000003">
    <property type="protein sequence ID" value="KAL3372944.1"/>
    <property type="molecule type" value="Genomic_DNA"/>
</dbReference>